<dbReference type="PANTHER" id="PTHR30085:SF6">
    <property type="entry name" value="ABC TRANSPORTER GLUTAMINE-BINDING PROTEIN GLNH"/>
    <property type="match status" value="1"/>
</dbReference>
<keyword evidence="2" id="KW-0813">Transport</keyword>
<evidence type="ECO:0000313" key="8">
    <source>
        <dbReference type="Proteomes" id="UP000632289"/>
    </source>
</evidence>
<dbReference type="AlphaFoldDB" id="A0A927EXV6"/>
<dbReference type="EMBL" id="JACXYU010000001">
    <property type="protein sequence ID" value="MBD3930756.1"/>
    <property type="molecule type" value="Genomic_DNA"/>
</dbReference>
<dbReference type="SMART" id="SM00062">
    <property type="entry name" value="PBPb"/>
    <property type="match status" value="1"/>
</dbReference>
<dbReference type="PANTHER" id="PTHR30085">
    <property type="entry name" value="AMINO ACID ABC TRANSPORTER PERMEASE"/>
    <property type="match status" value="1"/>
</dbReference>
<dbReference type="RefSeq" id="WP_191207993.1">
    <property type="nucleotide sequence ID" value="NZ_BAABKL010000039.1"/>
</dbReference>
<dbReference type="CDD" id="cd13690">
    <property type="entry name" value="PBP2_GluB"/>
    <property type="match status" value="1"/>
</dbReference>
<accession>A0A927EXV6</accession>
<keyword evidence="5" id="KW-0472">Membrane</keyword>
<dbReference type="InterPro" id="IPR001638">
    <property type="entry name" value="Solute-binding_3/MltF_N"/>
</dbReference>
<dbReference type="GO" id="GO:0030288">
    <property type="term" value="C:outer membrane-bounded periplasmic space"/>
    <property type="evidence" value="ECO:0007669"/>
    <property type="project" value="TreeGrafter"/>
</dbReference>
<evidence type="ECO:0000256" key="4">
    <source>
        <dbReference type="SAM" id="MobiDB-lite"/>
    </source>
</evidence>
<evidence type="ECO:0000256" key="2">
    <source>
        <dbReference type="ARBA" id="ARBA00022448"/>
    </source>
</evidence>
<organism evidence="7 8">
    <name type="scientific">Streptomyces chumphonensis</name>
    <dbReference type="NCBI Taxonomy" id="1214925"/>
    <lineage>
        <taxon>Bacteria</taxon>
        <taxon>Bacillati</taxon>
        <taxon>Actinomycetota</taxon>
        <taxon>Actinomycetes</taxon>
        <taxon>Kitasatosporales</taxon>
        <taxon>Streptomycetaceae</taxon>
        <taxon>Streptomyces</taxon>
    </lineage>
</organism>
<dbReference type="SUPFAM" id="SSF53850">
    <property type="entry name" value="Periplasmic binding protein-like II"/>
    <property type="match status" value="1"/>
</dbReference>
<dbReference type="Proteomes" id="UP000632289">
    <property type="component" value="Unassembled WGS sequence"/>
</dbReference>
<reference evidence="7" key="1">
    <citation type="submission" date="2020-09" db="EMBL/GenBank/DDBJ databases">
        <title>Secondary metabolite and genome analysis of marine Streptomyces chumphonensis KK1-2T.</title>
        <authorList>
            <person name="Phongsopitanun W."/>
            <person name="Kanchanasin P."/>
            <person name="Pittayakhajonwut P."/>
            <person name="Suwanborirux K."/>
            <person name="Tanasupawat S."/>
        </authorList>
    </citation>
    <scope>NUCLEOTIDE SEQUENCE</scope>
    <source>
        <strain evidence="7">KK1-2</strain>
    </source>
</reference>
<dbReference type="GO" id="GO:0005576">
    <property type="term" value="C:extracellular region"/>
    <property type="evidence" value="ECO:0007669"/>
    <property type="project" value="TreeGrafter"/>
</dbReference>
<keyword evidence="3" id="KW-0732">Signal</keyword>
<dbReference type="GO" id="GO:0006865">
    <property type="term" value="P:amino acid transport"/>
    <property type="evidence" value="ECO:0007669"/>
    <property type="project" value="TreeGrafter"/>
</dbReference>
<comment type="similarity">
    <text evidence="1">Belongs to the bacterial solute-binding protein 3 family.</text>
</comment>
<keyword evidence="8" id="KW-1185">Reference proteome</keyword>
<dbReference type="Gene3D" id="3.40.190.10">
    <property type="entry name" value="Periplasmic binding protein-like II"/>
    <property type="match status" value="2"/>
</dbReference>
<gene>
    <name evidence="7" type="ORF">IF129_04140</name>
</gene>
<feature type="transmembrane region" description="Helical" evidence="5">
    <location>
        <begin position="26"/>
        <end position="50"/>
    </location>
</feature>
<comment type="caution">
    <text evidence="7">The sequence shown here is derived from an EMBL/GenBank/DDBJ whole genome shotgun (WGS) entry which is preliminary data.</text>
</comment>
<dbReference type="InterPro" id="IPR051455">
    <property type="entry name" value="Bact_solute-bind_prot3"/>
</dbReference>
<evidence type="ECO:0000256" key="5">
    <source>
        <dbReference type="SAM" id="Phobius"/>
    </source>
</evidence>
<proteinExistence type="inferred from homology"/>
<evidence type="ECO:0000313" key="7">
    <source>
        <dbReference type="EMBL" id="MBD3930756.1"/>
    </source>
</evidence>
<sequence>MNARRTASGGAGEAERHGGRRRWRPLIALAALAPVPAALLTAALTATLLAPVDVRGGNADDTGAAGRPHARPRTVAPAAAAAPERCDDGTEAAASLRPSDEAGEAVERIRERGHLVVGVDQNNYLWGYRNPHTGSIDGFDIDLVKAVGRDLLGTDPKIVYRTIPTDQRIPAIRDRQVDMVVRTMTINCERRTEVAFSTAYFTAGQQILAPRSADVTGHDGSLKGLRTCSAKGSTAAAAMEREDFGSSQLLVPNQLDCLVRLQLGEVDAVVTDSALAAGLAAQDPTVELVGEPFTTEPYGIAMNLADEDLVRRVNKVLDDFRSGGDDSAWRASYDRWLADVMPDRTPEPPIPQYRD</sequence>
<feature type="compositionally biased region" description="Low complexity" evidence="4">
    <location>
        <begin position="73"/>
        <end position="83"/>
    </location>
</feature>
<feature type="domain" description="Solute-binding protein family 3/N-terminal" evidence="6">
    <location>
        <begin position="114"/>
        <end position="340"/>
    </location>
</feature>
<feature type="region of interest" description="Disordered" evidence="4">
    <location>
        <begin position="60"/>
        <end position="104"/>
    </location>
</feature>
<keyword evidence="5" id="KW-0812">Transmembrane</keyword>
<evidence type="ECO:0000256" key="1">
    <source>
        <dbReference type="ARBA" id="ARBA00010333"/>
    </source>
</evidence>
<evidence type="ECO:0000256" key="3">
    <source>
        <dbReference type="ARBA" id="ARBA00022729"/>
    </source>
</evidence>
<evidence type="ECO:0000259" key="6">
    <source>
        <dbReference type="SMART" id="SM00062"/>
    </source>
</evidence>
<protein>
    <submittedName>
        <fullName evidence="7">Glutamate ABC transporter substrate-binding protein</fullName>
    </submittedName>
</protein>
<dbReference type="Pfam" id="PF00497">
    <property type="entry name" value="SBP_bac_3"/>
    <property type="match status" value="1"/>
</dbReference>
<name>A0A927EXV6_9ACTN</name>
<keyword evidence="5" id="KW-1133">Transmembrane helix</keyword>